<proteinExistence type="predicted"/>
<feature type="compositionally biased region" description="Polar residues" evidence="1">
    <location>
        <begin position="55"/>
        <end position="71"/>
    </location>
</feature>
<gene>
    <name evidence="2" type="ORF">Taro_005012</name>
</gene>
<feature type="compositionally biased region" description="Basic and acidic residues" evidence="1">
    <location>
        <begin position="103"/>
        <end position="115"/>
    </location>
</feature>
<protein>
    <submittedName>
        <fullName evidence="2">Uncharacterized protein</fullName>
    </submittedName>
</protein>
<dbReference type="AlphaFoldDB" id="A0A843TRT8"/>
<keyword evidence="3" id="KW-1185">Reference proteome</keyword>
<feature type="region of interest" description="Disordered" evidence="1">
    <location>
        <begin position="55"/>
        <end position="115"/>
    </location>
</feature>
<dbReference type="Proteomes" id="UP000652761">
    <property type="component" value="Unassembled WGS sequence"/>
</dbReference>
<name>A0A843TRT8_COLES</name>
<evidence type="ECO:0000313" key="2">
    <source>
        <dbReference type="EMBL" id="MQL72677.1"/>
    </source>
</evidence>
<accession>A0A843TRT8</accession>
<organism evidence="2 3">
    <name type="scientific">Colocasia esculenta</name>
    <name type="common">Wild taro</name>
    <name type="synonym">Arum esculentum</name>
    <dbReference type="NCBI Taxonomy" id="4460"/>
    <lineage>
        <taxon>Eukaryota</taxon>
        <taxon>Viridiplantae</taxon>
        <taxon>Streptophyta</taxon>
        <taxon>Embryophyta</taxon>
        <taxon>Tracheophyta</taxon>
        <taxon>Spermatophyta</taxon>
        <taxon>Magnoliopsida</taxon>
        <taxon>Liliopsida</taxon>
        <taxon>Araceae</taxon>
        <taxon>Aroideae</taxon>
        <taxon>Colocasieae</taxon>
        <taxon>Colocasia</taxon>
    </lineage>
</organism>
<evidence type="ECO:0000256" key="1">
    <source>
        <dbReference type="SAM" id="MobiDB-lite"/>
    </source>
</evidence>
<comment type="caution">
    <text evidence="2">The sequence shown here is derived from an EMBL/GenBank/DDBJ whole genome shotgun (WGS) entry which is preliminary data.</text>
</comment>
<feature type="compositionally biased region" description="Basic and acidic residues" evidence="1">
    <location>
        <begin position="72"/>
        <end position="89"/>
    </location>
</feature>
<dbReference type="EMBL" id="NMUH01000139">
    <property type="protein sequence ID" value="MQL72677.1"/>
    <property type="molecule type" value="Genomic_DNA"/>
</dbReference>
<reference evidence="2" key="1">
    <citation type="submission" date="2017-07" db="EMBL/GenBank/DDBJ databases">
        <title>Taro Niue Genome Assembly and Annotation.</title>
        <authorList>
            <person name="Atibalentja N."/>
            <person name="Keating K."/>
            <person name="Fields C.J."/>
        </authorList>
    </citation>
    <scope>NUCLEOTIDE SEQUENCE</scope>
    <source>
        <strain evidence="2">Niue_2</strain>
        <tissue evidence="2">Leaf</tissue>
    </source>
</reference>
<sequence length="115" mass="12693">MVCGGMSYTSLSGVNVELCFVEVLWCDLPLNVFYLPRLKLYHHLGTPQATIAVTTVPTPGHTSNESNLDYESQTHEPDPVAKHESERNDVTTTTIGANKARVAKNDATTRERYNG</sequence>
<evidence type="ECO:0000313" key="3">
    <source>
        <dbReference type="Proteomes" id="UP000652761"/>
    </source>
</evidence>